<accession>A0A0J1B0R9</accession>
<dbReference type="RefSeq" id="XP_018277695.1">
    <property type="nucleotide sequence ID" value="XM_018419424.1"/>
</dbReference>
<keyword evidence="1" id="KW-0472">Membrane</keyword>
<dbReference type="Proteomes" id="UP000053611">
    <property type="component" value="Unassembled WGS sequence"/>
</dbReference>
<evidence type="ECO:0000256" key="1">
    <source>
        <dbReference type="SAM" id="Phobius"/>
    </source>
</evidence>
<reference evidence="2 3" key="1">
    <citation type="submission" date="2015-03" db="EMBL/GenBank/DDBJ databases">
        <title>Genomics and transcriptomics of the oil-accumulating basidiomycete yeast T. oleaginosus allow insights into substrate utilization and the diverse evolutionary trajectories of mating systems in fungi.</title>
        <authorList>
            <consortium name="DOE Joint Genome Institute"/>
            <person name="Kourist R."/>
            <person name="Kracht O."/>
            <person name="Bracharz F."/>
            <person name="Lipzen A."/>
            <person name="Nolan M."/>
            <person name="Ohm R."/>
            <person name="Grigoriev I."/>
            <person name="Sun S."/>
            <person name="Heitman J."/>
            <person name="Bruck T."/>
            <person name="Nowrousian M."/>
        </authorList>
    </citation>
    <scope>NUCLEOTIDE SEQUENCE [LARGE SCALE GENOMIC DNA]</scope>
    <source>
        <strain evidence="2 3">IBC0246</strain>
    </source>
</reference>
<sequence length="154" mass="16050">MYPYQVSDIPRHISTCLWVSLRVAKGQHALGPTQALLSYCISSDPSLRTVCSSPVVGYSAPPLVHVGGLGFLPCLSGALLVNPLAASFSGIAMLTLLAAWALDISGLRPAVLATLVLATFSSVLAFALNLAFILVNVIIAELISGYARQGQVGN</sequence>
<feature type="transmembrane region" description="Helical" evidence="1">
    <location>
        <begin position="114"/>
        <end position="139"/>
    </location>
</feature>
<feature type="transmembrane region" description="Helical" evidence="1">
    <location>
        <begin position="79"/>
        <end position="102"/>
    </location>
</feature>
<protein>
    <submittedName>
        <fullName evidence="2">Uncharacterized protein</fullName>
    </submittedName>
</protein>
<evidence type="ECO:0000313" key="3">
    <source>
        <dbReference type="Proteomes" id="UP000053611"/>
    </source>
</evidence>
<keyword evidence="1" id="KW-1133">Transmembrane helix</keyword>
<keyword evidence="3" id="KW-1185">Reference proteome</keyword>
<organism evidence="2 3">
    <name type="scientific">Cutaneotrichosporon oleaginosum</name>
    <dbReference type="NCBI Taxonomy" id="879819"/>
    <lineage>
        <taxon>Eukaryota</taxon>
        <taxon>Fungi</taxon>
        <taxon>Dikarya</taxon>
        <taxon>Basidiomycota</taxon>
        <taxon>Agaricomycotina</taxon>
        <taxon>Tremellomycetes</taxon>
        <taxon>Trichosporonales</taxon>
        <taxon>Trichosporonaceae</taxon>
        <taxon>Cutaneotrichosporon</taxon>
    </lineage>
</organism>
<dbReference type="GeneID" id="28980027"/>
<name>A0A0J1B0R9_9TREE</name>
<gene>
    <name evidence="2" type="ORF">CC85DRAFT_125488</name>
</gene>
<dbReference type="AlphaFoldDB" id="A0A0J1B0R9"/>
<proteinExistence type="predicted"/>
<keyword evidence="1" id="KW-0812">Transmembrane</keyword>
<dbReference type="EMBL" id="KQ087221">
    <property type="protein sequence ID" value="KLT41204.1"/>
    <property type="molecule type" value="Genomic_DNA"/>
</dbReference>
<evidence type="ECO:0000313" key="2">
    <source>
        <dbReference type="EMBL" id="KLT41204.1"/>
    </source>
</evidence>